<comment type="function">
    <text evidence="6">RNaseP catalyzes the removal of the 5'-leader sequence from pre-tRNA to produce the mature 5'-terminus. It can also cleave other RNA substrates such as 4.5S RNA. The protein component plays an auxiliary but essential role in vivo by binding to the 5'-leader sequence and broadening the substrate specificity of the ribozyme.</text>
</comment>
<dbReference type="Gene3D" id="3.30.230.10">
    <property type="match status" value="1"/>
</dbReference>
<dbReference type="GO" id="GO:0000049">
    <property type="term" value="F:tRNA binding"/>
    <property type="evidence" value="ECO:0007669"/>
    <property type="project" value="UniProtKB-UniRule"/>
</dbReference>
<dbReference type="EC" id="3.1.26.5" evidence="6 7"/>
<evidence type="ECO:0000256" key="2">
    <source>
        <dbReference type="ARBA" id="ARBA00022722"/>
    </source>
</evidence>
<dbReference type="Proteomes" id="UP000176444">
    <property type="component" value="Unassembled WGS sequence"/>
</dbReference>
<evidence type="ECO:0000256" key="5">
    <source>
        <dbReference type="ARBA" id="ARBA00022884"/>
    </source>
</evidence>
<keyword evidence="2 6" id="KW-0540">Nuclease</keyword>
<protein>
    <recommendedName>
        <fullName evidence="6 7">Ribonuclease P protein component</fullName>
        <shortName evidence="6">RNase P protein</shortName>
        <shortName evidence="6">RNaseP protein</shortName>
        <ecNumber evidence="6 7">3.1.26.5</ecNumber>
    </recommendedName>
    <alternativeName>
        <fullName evidence="6">Protein C5</fullName>
    </alternativeName>
</protein>
<sequence>MYSRKYSLKTRYSFRNVLKSENSYSSKFLLIKYKRADFLKFGIITSNKFCKKAVVQNKIRRYIAGVIQKNLSKFPKNYNFIFIPKKTVLFNDKVSINAKEIDFEVNTFLSKVVFT</sequence>
<dbReference type="PANTHER" id="PTHR33992:SF1">
    <property type="entry name" value="RIBONUCLEASE P PROTEIN COMPONENT"/>
    <property type="match status" value="1"/>
</dbReference>
<evidence type="ECO:0000313" key="9">
    <source>
        <dbReference type="Proteomes" id="UP000176444"/>
    </source>
</evidence>
<gene>
    <name evidence="6" type="primary">rnpA</name>
    <name evidence="8" type="ORF">A2713_00405</name>
</gene>
<dbReference type="GO" id="GO:0042781">
    <property type="term" value="F:3'-tRNA processing endoribonuclease activity"/>
    <property type="evidence" value="ECO:0007669"/>
    <property type="project" value="TreeGrafter"/>
</dbReference>
<keyword evidence="1 6" id="KW-0819">tRNA processing</keyword>
<dbReference type="Pfam" id="PF00825">
    <property type="entry name" value="Ribonuclease_P"/>
    <property type="match status" value="1"/>
</dbReference>
<keyword evidence="3 6" id="KW-0255">Endonuclease</keyword>
<reference evidence="8 9" key="1">
    <citation type="journal article" date="2016" name="Nat. Commun.">
        <title>Thousands of microbial genomes shed light on interconnected biogeochemical processes in an aquifer system.</title>
        <authorList>
            <person name="Anantharaman K."/>
            <person name="Brown C.T."/>
            <person name="Hug L.A."/>
            <person name="Sharon I."/>
            <person name="Castelle C.J."/>
            <person name="Probst A.J."/>
            <person name="Thomas B.C."/>
            <person name="Singh A."/>
            <person name="Wilkins M.J."/>
            <person name="Karaoz U."/>
            <person name="Brodie E.L."/>
            <person name="Williams K.H."/>
            <person name="Hubbard S.S."/>
            <person name="Banfield J.F."/>
        </authorList>
    </citation>
    <scope>NUCLEOTIDE SEQUENCE [LARGE SCALE GENOMIC DNA]</scope>
</reference>
<evidence type="ECO:0000256" key="7">
    <source>
        <dbReference type="NCBIfam" id="TIGR00188"/>
    </source>
</evidence>
<keyword evidence="5 6" id="KW-0694">RNA-binding</keyword>
<evidence type="ECO:0000313" key="8">
    <source>
        <dbReference type="EMBL" id="OGC48058.1"/>
    </source>
</evidence>
<evidence type="ECO:0000256" key="6">
    <source>
        <dbReference type="HAMAP-Rule" id="MF_00227"/>
    </source>
</evidence>
<comment type="caution">
    <text evidence="8">The sequence shown here is derived from an EMBL/GenBank/DDBJ whole genome shotgun (WGS) entry which is preliminary data.</text>
</comment>
<name>A0A1F4USY6_UNCKA</name>
<dbReference type="HAMAP" id="MF_00227">
    <property type="entry name" value="RNase_P"/>
    <property type="match status" value="1"/>
</dbReference>
<dbReference type="InterPro" id="IPR014721">
    <property type="entry name" value="Ribsml_uS5_D2-typ_fold_subgr"/>
</dbReference>
<evidence type="ECO:0000256" key="4">
    <source>
        <dbReference type="ARBA" id="ARBA00022801"/>
    </source>
</evidence>
<dbReference type="AlphaFoldDB" id="A0A1F4USY6"/>
<accession>A0A1F4USY6</accession>
<dbReference type="InterPro" id="IPR020568">
    <property type="entry name" value="Ribosomal_Su5_D2-typ_SF"/>
</dbReference>
<dbReference type="EMBL" id="MEUX01000002">
    <property type="protein sequence ID" value="OGC48058.1"/>
    <property type="molecule type" value="Genomic_DNA"/>
</dbReference>
<dbReference type="PANTHER" id="PTHR33992">
    <property type="entry name" value="RIBONUCLEASE P PROTEIN COMPONENT"/>
    <property type="match status" value="1"/>
</dbReference>
<dbReference type="SUPFAM" id="SSF54211">
    <property type="entry name" value="Ribosomal protein S5 domain 2-like"/>
    <property type="match status" value="1"/>
</dbReference>
<keyword evidence="4 6" id="KW-0378">Hydrolase</keyword>
<evidence type="ECO:0000256" key="1">
    <source>
        <dbReference type="ARBA" id="ARBA00022694"/>
    </source>
</evidence>
<dbReference type="InterPro" id="IPR000100">
    <property type="entry name" value="RNase_P"/>
</dbReference>
<dbReference type="NCBIfam" id="TIGR00188">
    <property type="entry name" value="rnpA"/>
    <property type="match status" value="1"/>
</dbReference>
<dbReference type="GO" id="GO:0004526">
    <property type="term" value="F:ribonuclease P activity"/>
    <property type="evidence" value="ECO:0007669"/>
    <property type="project" value="UniProtKB-UniRule"/>
</dbReference>
<comment type="catalytic activity">
    <reaction evidence="6">
        <text>Endonucleolytic cleavage of RNA, removing 5'-extranucleotides from tRNA precursor.</text>
        <dbReference type="EC" id="3.1.26.5"/>
    </reaction>
</comment>
<dbReference type="GO" id="GO:0030677">
    <property type="term" value="C:ribonuclease P complex"/>
    <property type="evidence" value="ECO:0007669"/>
    <property type="project" value="TreeGrafter"/>
</dbReference>
<dbReference type="GO" id="GO:0001682">
    <property type="term" value="P:tRNA 5'-leader removal"/>
    <property type="evidence" value="ECO:0007669"/>
    <property type="project" value="UniProtKB-UniRule"/>
</dbReference>
<comment type="subunit">
    <text evidence="6">Consists of a catalytic RNA component (M1 or rnpB) and a protein subunit.</text>
</comment>
<evidence type="ECO:0000256" key="3">
    <source>
        <dbReference type="ARBA" id="ARBA00022759"/>
    </source>
</evidence>
<comment type="similarity">
    <text evidence="6">Belongs to the RnpA family.</text>
</comment>
<organism evidence="8 9">
    <name type="scientific">candidate division WWE3 bacterium RIFCSPHIGHO2_01_FULL_35_17</name>
    <dbReference type="NCBI Taxonomy" id="1802614"/>
    <lineage>
        <taxon>Bacteria</taxon>
        <taxon>Katanobacteria</taxon>
    </lineage>
</organism>
<proteinExistence type="inferred from homology"/>